<name>A0A3L8GQB6_STRIN</name>
<dbReference type="Proteomes" id="UP000269148">
    <property type="component" value="Unassembled WGS sequence"/>
</dbReference>
<feature type="transmembrane region" description="Helical" evidence="8">
    <location>
        <begin position="124"/>
        <end position="143"/>
    </location>
</feature>
<dbReference type="UniPathway" id="UPA00079"/>
<evidence type="ECO:0000256" key="7">
    <source>
        <dbReference type="ARBA" id="ARBA00023136"/>
    </source>
</evidence>
<dbReference type="AlphaFoldDB" id="A0A3L8GQB6"/>
<feature type="transmembrane region" description="Helical" evidence="8">
    <location>
        <begin position="149"/>
        <end position="168"/>
    </location>
</feature>
<dbReference type="InterPro" id="IPR044878">
    <property type="entry name" value="UbiA_sf"/>
</dbReference>
<dbReference type="CDD" id="cd13962">
    <property type="entry name" value="PT_UbiA_UBIAD1"/>
    <property type="match status" value="1"/>
</dbReference>
<evidence type="ECO:0000256" key="5">
    <source>
        <dbReference type="ARBA" id="ARBA00022692"/>
    </source>
</evidence>
<keyword evidence="5 8" id="KW-0812">Transmembrane</keyword>
<comment type="caution">
    <text evidence="9">The sequence shown here is derived from an EMBL/GenBank/DDBJ whole genome shotgun (WGS) entry which is preliminary data.</text>
</comment>
<comment type="pathway">
    <text evidence="2">Quinol/quinone metabolism; menaquinone biosynthesis.</text>
</comment>
<dbReference type="PANTHER" id="PTHR13929:SF0">
    <property type="entry name" value="UBIA PRENYLTRANSFERASE DOMAIN-CONTAINING PROTEIN 1"/>
    <property type="match status" value="1"/>
</dbReference>
<dbReference type="GO" id="GO:0042371">
    <property type="term" value="P:vitamin K biosynthetic process"/>
    <property type="evidence" value="ECO:0007669"/>
    <property type="project" value="TreeGrafter"/>
</dbReference>
<keyword evidence="6 8" id="KW-1133">Transmembrane helix</keyword>
<dbReference type="GO" id="GO:0009234">
    <property type="term" value="P:menaquinone biosynthetic process"/>
    <property type="evidence" value="ECO:0007669"/>
    <property type="project" value="UniProtKB-UniPathway"/>
</dbReference>
<keyword evidence="4 9" id="KW-0808">Transferase</keyword>
<evidence type="ECO:0000256" key="1">
    <source>
        <dbReference type="ARBA" id="ARBA00004141"/>
    </source>
</evidence>
<reference evidence="9 10" key="1">
    <citation type="submission" date="2018-06" db="EMBL/GenBank/DDBJ databases">
        <title>Mutators as drivers of adaptation in pathogenic bacteria and a risk factor for host jumps and vaccine escape.</title>
        <authorList>
            <person name="Barnes A.C."/>
            <person name="Silayeva O."/>
        </authorList>
    </citation>
    <scope>NUCLEOTIDE SEQUENCE [LARGE SCALE GENOMIC DNA]</scope>
    <source>
        <strain evidence="9 10">QMA0445</strain>
    </source>
</reference>
<dbReference type="STRING" id="1346.BMF34_00835"/>
<organism evidence="9 10">
    <name type="scientific">Streptococcus iniae</name>
    <name type="common">Streptococcus shiloi</name>
    <dbReference type="NCBI Taxonomy" id="1346"/>
    <lineage>
        <taxon>Bacteria</taxon>
        <taxon>Bacillati</taxon>
        <taxon>Bacillota</taxon>
        <taxon>Bacilli</taxon>
        <taxon>Lactobacillales</taxon>
        <taxon>Streptococcaceae</taxon>
        <taxon>Streptococcus</taxon>
    </lineage>
</organism>
<feature type="transmembrane region" description="Helical" evidence="8">
    <location>
        <begin position="180"/>
        <end position="203"/>
    </location>
</feature>
<evidence type="ECO:0000313" key="10">
    <source>
        <dbReference type="Proteomes" id="UP000269148"/>
    </source>
</evidence>
<feature type="transmembrane region" description="Helical" evidence="8">
    <location>
        <begin position="209"/>
        <end position="229"/>
    </location>
</feature>
<dbReference type="Gene3D" id="1.20.120.1780">
    <property type="entry name" value="UbiA prenyltransferase"/>
    <property type="match status" value="1"/>
</dbReference>
<keyword evidence="3" id="KW-0474">Menaquinone biosynthesis</keyword>
<evidence type="ECO:0000256" key="3">
    <source>
        <dbReference type="ARBA" id="ARBA00022428"/>
    </source>
</evidence>
<dbReference type="InterPro" id="IPR000537">
    <property type="entry name" value="UbiA_prenyltransferase"/>
</dbReference>
<evidence type="ECO:0000256" key="2">
    <source>
        <dbReference type="ARBA" id="ARBA00004863"/>
    </source>
</evidence>
<evidence type="ECO:0000256" key="6">
    <source>
        <dbReference type="ARBA" id="ARBA00022989"/>
    </source>
</evidence>
<dbReference type="PANTHER" id="PTHR13929">
    <property type="entry name" value="1,4-DIHYDROXY-2-NAPHTHOATE OCTAPRENYLTRANSFERASE"/>
    <property type="match status" value="1"/>
</dbReference>
<feature type="transmembrane region" description="Helical" evidence="8">
    <location>
        <begin position="279"/>
        <end position="295"/>
    </location>
</feature>
<dbReference type="InterPro" id="IPR026046">
    <property type="entry name" value="UBIAD1"/>
</dbReference>
<protein>
    <submittedName>
        <fullName evidence="9">1,4-dihydroxy-2-naphthoate polyprenyltransferase</fullName>
    </submittedName>
</protein>
<dbReference type="OrthoDB" id="9767568at2"/>
<dbReference type="GO" id="GO:0004659">
    <property type="term" value="F:prenyltransferase activity"/>
    <property type="evidence" value="ECO:0007669"/>
    <property type="project" value="InterPro"/>
</dbReference>
<dbReference type="PIRSF" id="PIRSF005355">
    <property type="entry name" value="UBIAD1"/>
    <property type="match status" value="1"/>
</dbReference>
<proteinExistence type="predicted"/>
<accession>A0A3L8GQB6</accession>
<feature type="transmembrane region" description="Helical" evidence="8">
    <location>
        <begin position="75"/>
        <end position="94"/>
    </location>
</feature>
<comment type="subcellular location">
    <subcellularLocation>
        <location evidence="1">Membrane</location>
        <topology evidence="1">Multi-pass membrane protein</topology>
    </subcellularLocation>
</comment>
<dbReference type="EMBL" id="QLQD01000009">
    <property type="protein sequence ID" value="RLU59310.1"/>
    <property type="molecule type" value="Genomic_DNA"/>
</dbReference>
<evidence type="ECO:0000313" key="9">
    <source>
        <dbReference type="EMBL" id="RLU59310.1"/>
    </source>
</evidence>
<dbReference type="Gene3D" id="1.10.357.140">
    <property type="entry name" value="UbiA prenyltransferase"/>
    <property type="match status" value="1"/>
</dbReference>
<sequence length="335" mass="38408">MKINEDLQKFPVQLVFKTRNFLYNSNVNVHLERRFIMTIPVFLELVEMKAKTASVLPFLIGLCFSYYHYKSVHPILVLLFFIAMFLFNMFVDMWDNYNDYLNAKNSAYQKETNIIGRENLDLNLLKVLMGAFFALATFLGLVLTYLVGWQLLVMGLFCFAVGILYSYGPKPLSSLPLGEFFSGFTMGFVITLICVFLNAYQVFAWDFKSIGAIFLISLPNTLWIANLMLTNNLCDKEEDESNHRYTIVHYIGVKGALWLFSLTNLLAMFAIVLGVSLDLAPATVIFTLLLIPFIYKQTRMLWEKQVKKETFICAVRILALGSFTLVFTYAIGLLL</sequence>
<gene>
    <name evidence="9" type="ORF">DIY07_00585</name>
</gene>
<evidence type="ECO:0000256" key="4">
    <source>
        <dbReference type="ARBA" id="ARBA00022679"/>
    </source>
</evidence>
<keyword evidence="7 8" id="KW-0472">Membrane</keyword>
<evidence type="ECO:0000256" key="8">
    <source>
        <dbReference type="SAM" id="Phobius"/>
    </source>
</evidence>
<dbReference type="Pfam" id="PF01040">
    <property type="entry name" value="UbiA"/>
    <property type="match status" value="1"/>
</dbReference>
<feature type="transmembrane region" description="Helical" evidence="8">
    <location>
        <begin position="315"/>
        <end position="334"/>
    </location>
</feature>
<dbReference type="NCBIfam" id="NF004752">
    <property type="entry name" value="PRK06080.1-4"/>
    <property type="match status" value="1"/>
</dbReference>
<dbReference type="GO" id="GO:0016020">
    <property type="term" value="C:membrane"/>
    <property type="evidence" value="ECO:0007669"/>
    <property type="project" value="UniProtKB-SubCell"/>
</dbReference>